<sequence>MQLNQPLELLFKTFQTYPLDEIGLNVYAIADAAQDKSFLKVLAHLRQRCLLIEASGEKAKAVSPHLLQLPKDFSSVEWDWIQQKIAGTPKMTILISPLSFDYLFEHLRHFLEVQFEGGLEMILAFWDPIILAPLVGRKEDQTLYISGPILTKHQVETLLEPIQSWWYWDRLGFLQTIFGLNERVEVLPQIEVPIKLNVEQEEMLVEASFPDNLIYYLKLNNSFLIEKMDDYALYQFVIKTIPEAREFQLSGTRDILNFICLKLIYQDNFYTDLKLKEKLEKMRNKQITIDGLMSQVMTEMI</sequence>
<protein>
    <submittedName>
        <fullName evidence="2">DUF4123 domain-containing protein</fullName>
    </submittedName>
</protein>
<dbReference type="Proteomes" id="UP000263596">
    <property type="component" value="Unassembled WGS sequence"/>
</dbReference>
<accession>A0A3D2SKB9</accession>
<dbReference type="Pfam" id="PF13503">
    <property type="entry name" value="DUF4123"/>
    <property type="match status" value="1"/>
</dbReference>
<name>A0A3D2SKB9_9GAMM</name>
<comment type="caution">
    <text evidence="2">The sequence shown here is derived from an EMBL/GenBank/DDBJ whole genome shotgun (WGS) entry which is preliminary data.</text>
</comment>
<proteinExistence type="predicted"/>
<reference evidence="2 3" key="1">
    <citation type="journal article" date="2018" name="Nat. Biotechnol.">
        <title>A standardized bacterial taxonomy based on genome phylogeny substantially revises the tree of life.</title>
        <authorList>
            <person name="Parks D.H."/>
            <person name="Chuvochina M."/>
            <person name="Waite D.W."/>
            <person name="Rinke C."/>
            <person name="Skarshewski A."/>
            <person name="Chaumeil P.A."/>
            <person name="Hugenholtz P."/>
        </authorList>
    </citation>
    <scope>NUCLEOTIDE SEQUENCE [LARGE SCALE GENOMIC DNA]</scope>
    <source>
        <strain evidence="2">UBA9669</strain>
    </source>
</reference>
<dbReference type="AlphaFoldDB" id="A0A3D2SKB9"/>
<feature type="domain" description="DUF4123" evidence="1">
    <location>
        <begin position="26"/>
        <end position="135"/>
    </location>
</feature>
<dbReference type="EMBL" id="DPVE01000085">
    <property type="protein sequence ID" value="HCK29473.1"/>
    <property type="molecule type" value="Genomic_DNA"/>
</dbReference>
<dbReference type="RefSeq" id="WP_049174046.1">
    <property type="nucleotide sequence ID" value="NZ_BKFK01000012.1"/>
</dbReference>
<evidence type="ECO:0000313" key="2">
    <source>
        <dbReference type="EMBL" id="HCK29473.1"/>
    </source>
</evidence>
<evidence type="ECO:0000313" key="3">
    <source>
        <dbReference type="Proteomes" id="UP000263596"/>
    </source>
</evidence>
<organism evidence="2 3">
    <name type="scientific">Acinetobacter ursingii</name>
    <dbReference type="NCBI Taxonomy" id="108980"/>
    <lineage>
        <taxon>Bacteria</taxon>
        <taxon>Pseudomonadati</taxon>
        <taxon>Pseudomonadota</taxon>
        <taxon>Gammaproteobacteria</taxon>
        <taxon>Moraxellales</taxon>
        <taxon>Moraxellaceae</taxon>
        <taxon>Acinetobacter</taxon>
    </lineage>
</organism>
<evidence type="ECO:0000259" key="1">
    <source>
        <dbReference type="Pfam" id="PF13503"/>
    </source>
</evidence>
<dbReference type="InterPro" id="IPR025391">
    <property type="entry name" value="DUF4123"/>
</dbReference>
<gene>
    <name evidence="2" type="ORF">DHW29_04290</name>
</gene>